<evidence type="ECO:0000256" key="1">
    <source>
        <dbReference type="SAM" id="MobiDB-lite"/>
    </source>
</evidence>
<reference evidence="4" key="1">
    <citation type="journal article" date="2015" name="Arch. Virol.">
        <title>Complete genome sequence of a distinct calla lily chlorotic spot virus isolated in mainland China.</title>
        <authorList>
            <person name="Xu Y."/>
            <person name="Wang S.B."/>
            <person name="Li Y.Z."/>
            <person name="Tao H.Z."/>
            <person name="Huang Y.N."/>
            <person name="Wu B.W."/>
            <person name="Dong Y.M."/>
            <person name="Hu J."/>
            <person name="Liu Y.T."/>
        </authorList>
    </citation>
    <scope>NUCLEOTIDE SEQUENCE</scope>
    <source>
        <strain evidence="4">LJ-1</strain>
    </source>
</reference>
<dbReference type="EMBL" id="KT004452">
    <property type="protein sequence ID" value="ALL55195.1"/>
    <property type="molecule type" value="Genomic_RNA"/>
</dbReference>
<dbReference type="InterPro" id="IPR053929">
    <property type="entry name" value="NS-S_WIV_bunyaviral"/>
</dbReference>
<proteinExistence type="predicted"/>
<accession>A0A0P0QL23</accession>
<dbReference type="PIRSF" id="PIRSF003958">
    <property type="entry name" value="NS-S_TospoV"/>
    <property type="match status" value="1"/>
</dbReference>
<organism evidence="4">
    <name type="scientific">Calla lily chlorotic spot virus</name>
    <dbReference type="NCBI Taxonomy" id="309542"/>
    <lineage>
        <taxon>Viruses</taxon>
        <taxon>Riboviria</taxon>
        <taxon>Orthornavirae</taxon>
        <taxon>Negarnaviricota</taxon>
        <taxon>Polyploviricotina</taxon>
        <taxon>Bunyaviricetes</taxon>
        <taxon>Elliovirales</taxon>
        <taxon>Tospoviridae</taxon>
        <taxon>Orthotospovirus</taxon>
        <taxon>Orthotospovirus callaflavi</taxon>
    </lineage>
</organism>
<evidence type="ECO:0000259" key="3">
    <source>
        <dbReference type="Pfam" id="PF23017"/>
    </source>
</evidence>
<dbReference type="InterPro" id="IPR053928">
    <property type="entry name" value="NS-S_N_bunyaviral"/>
</dbReference>
<evidence type="ECO:0000259" key="2">
    <source>
        <dbReference type="Pfam" id="PF03231"/>
    </source>
</evidence>
<dbReference type="Pfam" id="PF23017">
    <property type="entry name" value="WIV_2"/>
    <property type="match status" value="1"/>
</dbReference>
<evidence type="ECO:0000313" key="4">
    <source>
        <dbReference type="EMBL" id="ALL55195.1"/>
    </source>
</evidence>
<feature type="compositionally biased region" description="Acidic residues" evidence="1">
    <location>
        <begin position="451"/>
        <end position="460"/>
    </location>
</feature>
<name>A0A0P0QL23_9VIRU</name>
<dbReference type="Pfam" id="PF03231">
    <property type="entry name" value="Tospov_NS-S_N"/>
    <property type="match status" value="1"/>
</dbReference>
<dbReference type="InterPro" id="IPR004915">
    <property type="entry name" value="NS-S_bunyaviral"/>
</dbReference>
<feature type="domain" description="Nonstructural protein NS-S N-terminal bunyaviral" evidence="2">
    <location>
        <begin position="1"/>
        <end position="345"/>
    </location>
</feature>
<sequence length="460" mass="51746">MSTAKMSAVEFSKTYGTKDSRSVNDCYSVYSGTGINFLNLFMHTNTGMKSAFSINDLGRNEDIKIHEAEVINSLHSYNYFEKFGLDIILCSHIMDITVTKPNVKNTGCKFQMHNQIFNPNENTLAKTPGVVSEEDFYEISKIKPKGLTPFGWYVDECKKHDFYVSNSGDISLDYGLPVMGKTTSYWRENLPREKVISVKQKCVPNVSALTNRILPLPTVKAIQIASELASEKTVVLASRQRLDIDLKSQYRISFPGSQDEGAFTRTFCIPMNNTARIICFYAKTSVDASNERTTLTIKIVNKTIENNCPGPIPKDHIYCTKSIGARIGLVDVVRGDPNYNLMIAREMVSVHTNFALKLSESLKKPVIVFKMYDKELNFETYDLSGRSLSYQKDSSGNIYFLSKTLEILPKSLSTLTYLKSISPTCWKESISMQHFYVGEQEGESSSGSDLAEFEEKSEDA</sequence>
<feature type="region of interest" description="Disordered" evidence="1">
    <location>
        <begin position="440"/>
        <end position="460"/>
    </location>
</feature>
<feature type="domain" description="Nonstructural protein NS-S WIV" evidence="3">
    <location>
        <begin position="346"/>
        <end position="429"/>
    </location>
</feature>
<protein>
    <submittedName>
        <fullName evidence="4">Nonstructural protein</fullName>
    </submittedName>
</protein>